<proteinExistence type="inferred from homology"/>
<evidence type="ECO:0000256" key="1">
    <source>
        <dbReference type="ARBA" id="ARBA00004123"/>
    </source>
</evidence>
<dbReference type="AlphaFoldDB" id="A0A175VTX1"/>
<dbReference type="EMBL" id="LCTW02000305">
    <property type="protein sequence ID" value="KXX74967.1"/>
    <property type="molecule type" value="Genomic_DNA"/>
</dbReference>
<dbReference type="SUPFAM" id="SSF57959">
    <property type="entry name" value="Leucine zipper domain"/>
    <property type="match status" value="1"/>
</dbReference>
<name>A0A175VTX1_9PEZI</name>
<keyword evidence="7" id="KW-0175">Coiled coil</keyword>
<evidence type="ECO:0008006" key="11">
    <source>
        <dbReference type="Google" id="ProtNLM"/>
    </source>
</evidence>
<dbReference type="OrthoDB" id="5218140at2759"/>
<evidence type="ECO:0000256" key="3">
    <source>
        <dbReference type="ARBA" id="ARBA00023015"/>
    </source>
</evidence>
<dbReference type="GO" id="GO:0001228">
    <property type="term" value="F:DNA-binding transcription activator activity, RNA polymerase II-specific"/>
    <property type="evidence" value="ECO:0007669"/>
    <property type="project" value="TreeGrafter"/>
</dbReference>
<feature type="region of interest" description="Disordered" evidence="8">
    <location>
        <begin position="1"/>
        <end position="30"/>
    </location>
</feature>
<evidence type="ECO:0000313" key="10">
    <source>
        <dbReference type="Proteomes" id="UP000078237"/>
    </source>
</evidence>
<gene>
    <name evidence="9" type="ORF">MMYC01_207432</name>
</gene>
<keyword evidence="5" id="KW-0804">Transcription</keyword>
<dbReference type="Gene3D" id="1.20.5.170">
    <property type="match status" value="1"/>
</dbReference>
<feature type="compositionally biased region" description="Polar residues" evidence="8">
    <location>
        <begin position="272"/>
        <end position="285"/>
    </location>
</feature>
<comment type="similarity">
    <text evidence="2">Belongs to the bZIP family.</text>
</comment>
<comment type="subcellular location">
    <subcellularLocation>
        <location evidence="1">Nucleus</location>
    </subcellularLocation>
</comment>
<dbReference type="CDD" id="cd14688">
    <property type="entry name" value="bZIP_YAP"/>
    <property type="match status" value="1"/>
</dbReference>
<feature type="coiled-coil region" evidence="7">
    <location>
        <begin position="50"/>
        <end position="84"/>
    </location>
</feature>
<keyword evidence="4" id="KW-0238">DNA-binding</keyword>
<accession>A0A175VTX1</accession>
<feature type="region of interest" description="Disordered" evidence="8">
    <location>
        <begin position="207"/>
        <end position="226"/>
    </location>
</feature>
<evidence type="ECO:0000256" key="6">
    <source>
        <dbReference type="ARBA" id="ARBA00023242"/>
    </source>
</evidence>
<dbReference type="Proteomes" id="UP000078237">
    <property type="component" value="Unassembled WGS sequence"/>
</dbReference>
<reference evidence="9 10" key="1">
    <citation type="journal article" date="2016" name="Genome Announc.">
        <title>Genome Sequence of Madurella mycetomatis mm55, Isolated from a Human Mycetoma Case in Sudan.</title>
        <authorList>
            <person name="Smit S."/>
            <person name="Derks M.F."/>
            <person name="Bervoets S."/>
            <person name="Fahal A."/>
            <person name="van Leeuwen W."/>
            <person name="van Belkum A."/>
            <person name="van de Sande W.W."/>
        </authorList>
    </citation>
    <scope>NUCLEOTIDE SEQUENCE [LARGE SCALE GENOMIC DNA]</scope>
    <source>
        <strain evidence="10">mm55</strain>
    </source>
</reference>
<evidence type="ECO:0000256" key="8">
    <source>
        <dbReference type="SAM" id="MobiDB-lite"/>
    </source>
</evidence>
<keyword evidence="10" id="KW-1185">Reference proteome</keyword>
<feature type="compositionally biased region" description="Low complexity" evidence="8">
    <location>
        <begin position="286"/>
        <end position="315"/>
    </location>
</feature>
<feature type="compositionally biased region" description="Pro residues" evidence="8">
    <location>
        <begin position="207"/>
        <end position="219"/>
    </location>
</feature>
<dbReference type="GO" id="GO:0000976">
    <property type="term" value="F:transcription cis-regulatory region binding"/>
    <property type="evidence" value="ECO:0007669"/>
    <property type="project" value="InterPro"/>
</dbReference>
<dbReference type="InterPro" id="IPR046347">
    <property type="entry name" value="bZIP_sf"/>
</dbReference>
<keyword evidence="6" id="KW-0539">Nucleus</keyword>
<dbReference type="VEuPathDB" id="FungiDB:MMYC01_207432"/>
<dbReference type="STRING" id="100816.A0A175VTX1"/>
<comment type="caution">
    <text evidence="9">The sequence shown here is derived from an EMBL/GenBank/DDBJ whole genome shotgun (WGS) entry which is preliminary data.</text>
</comment>
<keyword evidence="3" id="KW-0805">Transcription regulation</keyword>
<feature type="region of interest" description="Disordered" evidence="8">
    <location>
        <begin position="272"/>
        <end position="316"/>
    </location>
</feature>
<dbReference type="GO" id="GO:0090575">
    <property type="term" value="C:RNA polymerase II transcription regulator complex"/>
    <property type="evidence" value="ECO:0007669"/>
    <property type="project" value="TreeGrafter"/>
</dbReference>
<evidence type="ECO:0000256" key="5">
    <source>
        <dbReference type="ARBA" id="ARBA00023163"/>
    </source>
</evidence>
<protein>
    <recommendedName>
        <fullName evidence="11">BZIP domain-containing protein</fullName>
    </recommendedName>
</protein>
<dbReference type="PANTHER" id="PTHR40621">
    <property type="entry name" value="TRANSCRIPTION FACTOR KAPC-RELATED"/>
    <property type="match status" value="1"/>
</dbReference>
<organism evidence="9 10">
    <name type="scientific">Madurella mycetomatis</name>
    <dbReference type="NCBI Taxonomy" id="100816"/>
    <lineage>
        <taxon>Eukaryota</taxon>
        <taxon>Fungi</taxon>
        <taxon>Dikarya</taxon>
        <taxon>Ascomycota</taxon>
        <taxon>Pezizomycotina</taxon>
        <taxon>Sordariomycetes</taxon>
        <taxon>Sordariomycetidae</taxon>
        <taxon>Sordariales</taxon>
        <taxon>Sordariales incertae sedis</taxon>
        <taxon>Madurella</taxon>
    </lineage>
</organism>
<evidence type="ECO:0000313" key="9">
    <source>
        <dbReference type="EMBL" id="KXX74967.1"/>
    </source>
</evidence>
<evidence type="ECO:0000256" key="4">
    <source>
        <dbReference type="ARBA" id="ARBA00023125"/>
    </source>
</evidence>
<evidence type="ECO:0000256" key="2">
    <source>
        <dbReference type="ARBA" id="ARBA00007163"/>
    </source>
</evidence>
<dbReference type="InterPro" id="IPR050936">
    <property type="entry name" value="AP-1-like"/>
</dbReference>
<dbReference type="PANTHER" id="PTHR40621:SF11">
    <property type="entry name" value="TRANSCRIPTION FACTOR KAPC-RELATED"/>
    <property type="match status" value="1"/>
</dbReference>
<sequence>MHHKAKIRPKAGGAKDVGSADASSLSKAQLRRAQVRRAQIQHRQRKANYVKQLEMDIARMRDMIEATQRETGALLAENKDLRARAHQVVTRTATPLSLDRGVSLLNEMPEPSQLCSEVGPYLQRELEDITLTLGFDDVMNAPCYYISSPPSSSTTLSPQQCLPAPEITTPTNPCLPELDPFQTQQAINFILALEHICRDHFHPSLYNPPSPTSPAPSPPLIGHSANGHTLMATSLALRNAPRRIFKAASKTRLFPGSSISLRPPSFPVALSSTSSNPDITTITTPSFNSNSHTHGSSSSSSSSNNNNNNNNNSSSPRLTLRSLYELACSLNPADDVEVTPVQAWFELVGRFGAEVMMAEGVLENLKREFVGVVKCPHYGASLERAAFESVVGRVLGVH</sequence>
<evidence type="ECO:0000256" key="7">
    <source>
        <dbReference type="SAM" id="Coils"/>
    </source>
</evidence>